<keyword evidence="3" id="KW-1185">Reference proteome</keyword>
<comment type="caution">
    <text evidence="2">The sequence shown here is derived from an EMBL/GenBank/DDBJ whole genome shotgun (WGS) entry which is preliminary data.</text>
</comment>
<evidence type="ECO:0000313" key="3">
    <source>
        <dbReference type="Proteomes" id="UP001244011"/>
    </source>
</evidence>
<sequence>MSLTPLAPPTTTVRFTGPASCLATTKLHILSGDCLLEQRLAWSSAFPTVTTCSYLVHGPLTSYEGECTQPNPTDASQTLYTSCPAGYTGACTGYFTPEDRPWRVNYHVTCCPDAFDYQCGGPMQAEPTGKPTSPTWRPYKPCRALSASLPPTVTAALGTGPSPLSSGVMAWGPARDVLFADGQLAVGYVYLDGSGASVSTCDGWYCPDASAPLSAVPSRTGAPGEGGSSAGKATTTTLSSGGMRTGTGALPTSASKGAAAGCLVWSRGLTVAVVGVGMLSLLL</sequence>
<name>A0AAJ0BTH3_9PEZI</name>
<protein>
    <submittedName>
        <fullName evidence="2">Uncharacterized protein</fullName>
    </submittedName>
</protein>
<feature type="region of interest" description="Disordered" evidence="1">
    <location>
        <begin position="216"/>
        <end position="249"/>
    </location>
</feature>
<dbReference type="AlphaFoldDB" id="A0AAJ0BTH3"/>
<dbReference type="Proteomes" id="UP001244011">
    <property type="component" value="Unassembled WGS sequence"/>
</dbReference>
<organism evidence="2 3">
    <name type="scientific">Phialemonium atrogriseum</name>
    <dbReference type="NCBI Taxonomy" id="1093897"/>
    <lineage>
        <taxon>Eukaryota</taxon>
        <taxon>Fungi</taxon>
        <taxon>Dikarya</taxon>
        <taxon>Ascomycota</taxon>
        <taxon>Pezizomycotina</taxon>
        <taxon>Sordariomycetes</taxon>
        <taxon>Sordariomycetidae</taxon>
        <taxon>Cephalothecales</taxon>
        <taxon>Cephalothecaceae</taxon>
        <taxon>Phialemonium</taxon>
    </lineage>
</organism>
<feature type="compositionally biased region" description="Low complexity" evidence="1">
    <location>
        <begin position="230"/>
        <end position="242"/>
    </location>
</feature>
<gene>
    <name evidence="2" type="ORF">QBC33DRAFT_518102</name>
</gene>
<accession>A0AAJ0BTH3</accession>
<evidence type="ECO:0000256" key="1">
    <source>
        <dbReference type="SAM" id="MobiDB-lite"/>
    </source>
</evidence>
<reference evidence="2" key="1">
    <citation type="submission" date="2023-06" db="EMBL/GenBank/DDBJ databases">
        <title>Genome-scale phylogeny and comparative genomics of the fungal order Sordariales.</title>
        <authorList>
            <consortium name="Lawrence Berkeley National Laboratory"/>
            <person name="Hensen N."/>
            <person name="Bonometti L."/>
            <person name="Westerberg I."/>
            <person name="Brannstrom I.O."/>
            <person name="Guillou S."/>
            <person name="Cros-Aarteil S."/>
            <person name="Calhoun S."/>
            <person name="Haridas S."/>
            <person name="Kuo A."/>
            <person name="Mondo S."/>
            <person name="Pangilinan J."/>
            <person name="Riley R."/>
            <person name="Labutti K."/>
            <person name="Andreopoulos B."/>
            <person name="Lipzen A."/>
            <person name="Chen C."/>
            <person name="Yanf M."/>
            <person name="Daum C."/>
            <person name="Ng V."/>
            <person name="Clum A."/>
            <person name="Steindorff A."/>
            <person name="Ohm R."/>
            <person name="Martin F."/>
            <person name="Silar P."/>
            <person name="Natvig D."/>
            <person name="Lalanne C."/>
            <person name="Gautier V."/>
            <person name="Ament-Velasquez S.L."/>
            <person name="Kruys A."/>
            <person name="Hutchinson M.I."/>
            <person name="Powell A.J."/>
            <person name="Barry K."/>
            <person name="Miller A.N."/>
            <person name="Grigoriev I.V."/>
            <person name="Debuchy R."/>
            <person name="Gladieux P."/>
            <person name="Thoren M.H."/>
            <person name="Johannesson H."/>
        </authorList>
    </citation>
    <scope>NUCLEOTIDE SEQUENCE</scope>
    <source>
        <strain evidence="2">8032-3</strain>
    </source>
</reference>
<dbReference type="EMBL" id="MU839023">
    <property type="protein sequence ID" value="KAK1763921.1"/>
    <property type="molecule type" value="Genomic_DNA"/>
</dbReference>
<proteinExistence type="predicted"/>
<dbReference type="GeneID" id="85309413"/>
<dbReference type="RefSeq" id="XP_060280134.1">
    <property type="nucleotide sequence ID" value="XM_060426226.1"/>
</dbReference>
<evidence type="ECO:0000313" key="2">
    <source>
        <dbReference type="EMBL" id="KAK1763921.1"/>
    </source>
</evidence>